<accession>X1AXM6</accession>
<proteinExistence type="predicted"/>
<gene>
    <name evidence="1" type="ORF">S01H4_30981</name>
</gene>
<name>X1AXM6_9ZZZZ</name>
<evidence type="ECO:0000313" key="1">
    <source>
        <dbReference type="EMBL" id="GAG76898.1"/>
    </source>
</evidence>
<sequence>IAMRSLVNCDNFLIYLGFNGINYFDGVSSGVFSKALNEYIKANIVDAYAYLSCATYWNNKYILCYPKTGGTYPTETVWYDLKTKAYGVYSYAFSCFAKWDRGNDGLRLFSGSNTVGEVYEITGTNDNGSAITCYDSPEPIDLGMPDIWKQWYNIYICG</sequence>
<organism evidence="1">
    <name type="scientific">marine sediment metagenome</name>
    <dbReference type="NCBI Taxonomy" id="412755"/>
    <lineage>
        <taxon>unclassified sequences</taxon>
        <taxon>metagenomes</taxon>
        <taxon>ecological metagenomes</taxon>
    </lineage>
</organism>
<feature type="non-terminal residue" evidence="1">
    <location>
        <position position="1"/>
    </location>
</feature>
<dbReference type="EMBL" id="BART01016042">
    <property type="protein sequence ID" value="GAG76898.1"/>
    <property type="molecule type" value="Genomic_DNA"/>
</dbReference>
<protein>
    <submittedName>
        <fullName evidence="1">Uncharacterized protein</fullName>
    </submittedName>
</protein>
<comment type="caution">
    <text evidence="1">The sequence shown here is derived from an EMBL/GenBank/DDBJ whole genome shotgun (WGS) entry which is preliminary data.</text>
</comment>
<reference evidence="1" key="1">
    <citation type="journal article" date="2014" name="Front. Microbiol.">
        <title>High frequency of phylogenetically diverse reductive dehalogenase-homologous genes in deep subseafloor sedimentary metagenomes.</title>
        <authorList>
            <person name="Kawai M."/>
            <person name="Futagami T."/>
            <person name="Toyoda A."/>
            <person name="Takaki Y."/>
            <person name="Nishi S."/>
            <person name="Hori S."/>
            <person name="Arai W."/>
            <person name="Tsubouchi T."/>
            <person name="Morono Y."/>
            <person name="Uchiyama I."/>
            <person name="Ito T."/>
            <person name="Fujiyama A."/>
            <person name="Inagaki F."/>
            <person name="Takami H."/>
        </authorList>
    </citation>
    <scope>NUCLEOTIDE SEQUENCE</scope>
    <source>
        <strain evidence="1">Expedition CK06-06</strain>
    </source>
</reference>
<dbReference type="AlphaFoldDB" id="X1AXM6"/>